<dbReference type="AlphaFoldDB" id="A0A0F9BXS2"/>
<gene>
    <name evidence="2" type="ORF">LCGC14_2392580</name>
</gene>
<protein>
    <submittedName>
        <fullName evidence="2">Uncharacterized protein</fullName>
    </submittedName>
</protein>
<reference evidence="2" key="1">
    <citation type="journal article" date="2015" name="Nature">
        <title>Complex archaea that bridge the gap between prokaryotes and eukaryotes.</title>
        <authorList>
            <person name="Spang A."/>
            <person name="Saw J.H."/>
            <person name="Jorgensen S.L."/>
            <person name="Zaremba-Niedzwiedzka K."/>
            <person name="Martijn J."/>
            <person name="Lind A.E."/>
            <person name="van Eijk R."/>
            <person name="Schleper C."/>
            <person name="Guy L."/>
            <person name="Ettema T.J."/>
        </authorList>
    </citation>
    <scope>NUCLEOTIDE SEQUENCE</scope>
</reference>
<evidence type="ECO:0000313" key="2">
    <source>
        <dbReference type="EMBL" id="KKL26705.1"/>
    </source>
</evidence>
<evidence type="ECO:0000256" key="1">
    <source>
        <dbReference type="SAM" id="MobiDB-lite"/>
    </source>
</evidence>
<dbReference type="EMBL" id="LAZR01035738">
    <property type="protein sequence ID" value="KKL26705.1"/>
    <property type="molecule type" value="Genomic_DNA"/>
</dbReference>
<organism evidence="2">
    <name type="scientific">marine sediment metagenome</name>
    <dbReference type="NCBI Taxonomy" id="412755"/>
    <lineage>
        <taxon>unclassified sequences</taxon>
        <taxon>metagenomes</taxon>
        <taxon>ecological metagenomes</taxon>
    </lineage>
</organism>
<name>A0A0F9BXS2_9ZZZZ</name>
<feature type="non-terminal residue" evidence="2">
    <location>
        <position position="149"/>
    </location>
</feature>
<sequence>MQHPGRGRKKGDTVKPLLSARNRGIAPVHTIPPRTDTPSASENEHETKPAALPVTIVPADHETNVEEEPRVVVKTVLDVVGFTRGREAGIKEGFADGIHYIVRLAEVNLVKSLKLPDRHALGQSGQLPGWWVITLVEALGTEELPDDIA</sequence>
<feature type="region of interest" description="Disordered" evidence="1">
    <location>
        <begin position="1"/>
        <end position="67"/>
    </location>
</feature>
<accession>A0A0F9BXS2</accession>
<proteinExistence type="predicted"/>
<comment type="caution">
    <text evidence="2">The sequence shown here is derived from an EMBL/GenBank/DDBJ whole genome shotgun (WGS) entry which is preliminary data.</text>
</comment>